<comment type="caution">
    <text evidence="6">The sequence shown here is derived from an EMBL/GenBank/DDBJ whole genome shotgun (WGS) entry which is preliminary data.</text>
</comment>
<comment type="similarity">
    <text evidence="4">Belongs to the queuine tRNA-ribosyltransferase family.</text>
</comment>
<evidence type="ECO:0000256" key="3">
    <source>
        <dbReference type="ARBA" id="ARBA00022694"/>
    </source>
</evidence>
<dbReference type="NCBIfam" id="TIGR00430">
    <property type="entry name" value="Q_tRNA_tgt"/>
    <property type="match status" value="1"/>
</dbReference>
<dbReference type="InterPro" id="IPR004803">
    <property type="entry name" value="TGT"/>
</dbReference>
<dbReference type="InterPro" id="IPR050076">
    <property type="entry name" value="ArchSynthase1/Queuine_TRR"/>
</dbReference>
<feature type="binding site" evidence="4">
    <location>
        <position position="346"/>
    </location>
    <ligand>
        <name>Zn(2+)</name>
        <dbReference type="ChEBI" id="CHEBI:29105"/>
    </ligand>
</feature>
<comment type="cofactor">
    <cofactor evidence="4">
        <name>Zn(2+)</name>
        <dbReference type="ChEBI" id="CHEBI:29105"/>
    </cofactor>
    <text evidence="4">Binds 1 zinc ion per subunit.</text>
</comment>
<evidence type="ECO:0000313" key="6">
    <source>
        <dbReference type="EMBL" id="KIG18176.1"/>
    </source>
</evidence>
<evidence type="ECO:0000256" key="4">
    <source>
        <dbReference type="HAMAP-Rule" id="MF_00168"/>
    </source>
</evidence>
<dbReference type="NCBIfam" id="TIGR00449">
    <property type="entry name" value="tgt_general"/>
    <property type="match status" value="1"/>
</dbReference>
<sequence length="421" mass="45909">MTTTSDHPPQIRCDPAEGLVPFADLLAEPGPRSPGDPQPGTLQIVAEDPSGPARSCRLWTGHGPVETPCFMPVGTYGAVKGVLPEELRAVGSQVVLANAYHLTHRPGPERVREVGGIHAFMRWPGPILTDSGGYQVFSLRGLQKIDDAGVDYRTHFDGTPARMSPRSVLEGEAAIGPDICMILDHCPPGDGDAAIVREAMDRTTKWAREAAQMRRDILRPDQLCFAIVQGGTDLALRREHLETLSALDFDGFALGGLSVGEPIPLMHATLAEIAPQMPRDKPRYVMGIGTAADLLAAIRAGVDMFDCVIPSRHARNGQLISFLGRFNIRNGRFRDDDRPVDPGCGCMVCARFSRSYLRHLHAHTDPLYVRLATMHNLYFFHEWVAVLRRAIRAGTFTAVAAALEQVLEAQAQPGDAAHADW</sequence>
<evidence type="ECO:0000259" key="5">
    <source>
        <dbReference type="Pfam" id="PF01702"/>
    </source>
</evidence>
<dbReference type="GO" id="GO:0008479">
    <property type="term" value="F:tRNA-guanosine(34) queuine transglycosylase activity"/>
    <property type="evidence" value="ECO:0007669"/>
    <property type="project" value="UniProtKB-UniRule"/>
</dbReference>
<comment type="caution">
    <text evidence="4">Lacks conserved residue(s) required for the propagation of feature annotation.</text>
</comment>
<feature type="binding site" evidence="4">
    <location>
        <position position="256"/>
    </location>
    <ligand>
        <name>substrate</name>
    </ligand>
</feature>
<dbReference type="AlphaFoldDB" id="A0A0C2D4S0"/>
<protein>
    <recommendedName>
        <fullName evidence="4">Queuine tRNA-ribosyltransferase</fullName>
        <ecNumber evidence="4">2.4.2.29</ecNumber>
    </recommendedName>
    <alternativeName>
        <fullName evidence="4">Guanine insertion enzyme</fullName>
    </alternativeName>
    <alternativeName>
        <fullName evidence="4">tRNA-guanine transglycosylase</fullName>
    </alternativeName>
</protein>
<feature type="active site" description="Nucleophile" evidence="4">
    <location>
        <position position="306"/>
    </location>
</feature>
<dbReference type="SUPFAM" id="SSF51713">
    <property type="entry name" value="tRNA-guanine transglycosylase"/>
    <property type="match status" value="1"/>
</dbReference>
<feature type="binding site" evidence="4">
    <location>
        <position position="375"/>
    </location>
    <ligand>
        <name>Zn(2+)</name>
        <dbReference type="ChEBI" id="CHEBI:29105"/>
    </ligand>
</feature>
<dbReference type="InterPro" id="IPR002616">
    <property type="entry name" value="tRNA_ribo_trans-like"/>
</dbReference>
<evidence type="ECO:0000256" key="1">
    <source>
        <dbReference type="ARBA" id="ARBA00022676"/>
    </source>
</evidence>
<dbReference type="GO" id="GO:0005737">
    <property type="term" value="C:cytoplasm"/>
    <property type="evidence" value="ECO:0007669"/>
    <property type="project" value="TreeGrafter"/>
</dbReference>
<reference evidence="6 7" key="1">
    <citation type="submission" date="2014-12" db="EMBL/GenBank/DDBJ databases">
        <title>Genome assembly of Enhygromyxa salina DSM 15201.</title>
        <authorList>
            <person name="Sharma G."/>
            <person name="Subramanian S."/>
        </authorList>
    </citation>
    <scope>NUCLEOTIDE SEQUENCE [LARGE SCALE GENOMIC DNA]</scope>
    <source>
        <strain evidence="6 7">DSM 15201</strain>
    </source>
</reference>
<keyword evidence="4" id="KW-0671">Queuosine biosynthesis</keyword>
<keyword evidence="2 4" id="KW-0808">Transferase</keyword>
<dbReference type="EC" id="2.4.2.29" evidence="4"/>
<dbReference type="Pfam" id="PF01702">
    <property type="entry name" value="TGT"/>
    <property type="match status" value="1"/>
</dbReference>
<organism evidence="6 7">
    <name type="scientific">Enhygromyxa salina</name>
    <dbReference type="NCBI Taxonomy" id="215803"/>
    <lineage>
        <taxon>Bacteria</taxon>
        <taxon>Pseudomonadati</taxon>
        <taxon>Myxococcota</taxon>
        <taxon>Polyangia</taxon>
        <taxon>Nannocystales</taxon>
        <taxon>Nannocystaceae</taxon>
        <taxon>Enhygromyxa</taxon>
    </lineage>
</organism>
<comment type="subunit">
    <text evidence="4">Homodimer. Within each dimer, one monomer is responsible for RNA recognition and catalysis, while the other monomer binds to the replacement base PreQ1.</text>
</comment>
<name>A0A0C2D4S0_9BACT</name>
<feature type="binding site" evidence="4">
    <location>
        <begin position="130"/>
        <end position="134"/>
    </location>
    <ligand>
        <name>substrate</name>
    </ligand>
</feature>
<keyword evidence="4" id="KW-0479">Metal-binding</keyword>
<dbReference type="PANTHER" id="PTHR46499:SF1">
    <property type="entry name" value="QUEUINE TRNA-RIBOSYLTRANSFERASE"/>
    <property type="match status" value="1"/>
</dbReference>
<feature type="region of interest" description="RNA binding" evidence="4">
    <location>
        <begin position="287"/>
        <end position="293"/>
    </location>
</feature>
<comment type="function">
    <text evidence="4">Catalyzes the base-exchange of a guanine (G) residue with the queuine precursor 7-aminomethyl-7-deazaguanine (PreQ1) at position 34 (anticodon wobble position) in tRNAs with GU(N) anticodons (tRNA-Asp, -Asn, -His and -Tyr). Catalysis occurs through a double-displacement mechanism. The nucleophile active site attacks the C1' of nucleotide 34 to detach the guanine base from the RNA, forming a covalent enzyme-RNA intermediate. The proton acceptor active site deprotonates the incoming PreQ1, allowing a nucleophilic attack on the C1' of the ribose to form the product. After dissociation, two additional enzymatic reactions on the tRNA convert PreQ1 to queuine (Q), resulting in the hypermodified nucleoside queuosine (7-(((4,5-cis-dihydroxy-2-cyclopenten-1-yl)amino)methyl)-7-deazaguanosine).</text>
</comment>
<dbReference type="InterPro" id="IPR036511">
    <property type="entry name" value="TGT-like_sf"/>
</dbReference>
<keyword evidence="3 4" id="KW-0819">tRNA processing</keyword>
<dbReference type="Gene3D" id="3.20.20.105">
    <property type="entry name" value="Queuine tRNA-ribosyltransferase-like"/>
    <property type="match status" value="1"/>
</dbReference>
<comment type="pathway">
    <text evidence="4">tRNA modification; tRNA-queuosine biosynthesis.</text>
</comment>
<dbReference type="HAMAP" id="MF_00168">
    <property type="entry name" value="Q_tRNA_Tgt"/>
    <property type="match status" value="1"/>
</dbReference>
<dbReference type="RefSeq" id="WP_052547252.1">
    <property type="nucleotide sequence ID" value="NZ_JMCC02000014.1"/>
</dbReference>
<feature type="domain" description="tRNA-guanine(15) transglycosylase-like" evidence="5">
    <location>
        <begin position="51"/>
        <end position="402"/>
    </location>
</feature>
<feature type="active site" description="Proton acceptor" evidence="4">
    <location>
        <position position="130"/>
    </location>
</feature>
<gene>
    <name evidence="4" type="primary">tgt</name>
    <name evidence="6" type="ORF">DB30_01680</name>
</gene>
<accession>A0A0C2D4S0</accession>
<keyword evidence="1 4" id="KW-0328">Glycosyltransferase</keyword>
<comment type="catalytic activity">
    <reaction evidence="4">
        <text>7-aminomethyl-7-carbaguanine + guanosine(34) in tRNA = 7-aminomethyl-7-carbaguanosine(34) in tRNA + guanine</text>
        <dbReference type="Rhea" id="RHEA:24104"/>
        <dbReference type="Rhea" id="RHEA-COMP:10341"/>
        <dbReference type="Rhea" id="RHEA-COMP:10342"/>
        <dbReference type="ChEBI" id="CHEBI:16235"/>
        <dbReference type="ChEBI" id="CHEBI:58703"/>
        <dbReference type="ChEBI" id="CHEBI:74269"/>
        <dbReference type="ChEBI" id="CHEBI:82833"/>
        <dbReference type="EC" id="2.4.2.29"/>
    </reaction>
</comment>
<evidence type="ECO:0000256" key="2">
    <source>
        <dbReference type="ARBA" id="ARBA00022679"/>
    </source>
</evidence>
<feature type="binding site" evidence="4">
    <location>
        <position position="184"/>
    </location>
    <ligand>
        <name>substrate</name>
    </ligand>
</feature>
<feature type="binding site" evidence="4">
    <location>
        <position position="229"/>
    </location>
    <ligand>
        <name>substrate</name>
    </ligand>
</feature>
<evidence type="ECO:0000313" key="7">
    <source>
        <dbReference type="Proteomes" id="UP000031599"/>
    </source>
</evidence>
<dbReference type="PANTHER" id="PTHR46499">
    <property type="entry name" value="QUEUINE TRNA-RIBOSYLTRANSFERASE"/>
    <property type="match status" value="1"/>
</dbReference>
<feature type="binding site" evidence="4">
    <location>
        <position position="344"/>
    </location>
    <ligand>
        <name>Zn(2+)</name>
        <dbReference type="ChEBI" id="CHEBI:29105"/>
    </ligand>
</feature>
<dbReference type="Proteomes" id="UP000031599">
    <property type="component" value="Unassembled WGS sequence"/>
</dbReference>
<dbReference type="GO" id="GO:0008616">
    <property type="term" value="P:tRNA queuosine(34) biosynthetic process"/>
    <property type="evidence" value="ECO:0007669"/>
    <property type="project" value="UniProtKB-UniRule"/>
</dbReference>
<dbReference type="EMBL" id="JMCC02000014">
    <property type="protein sequence ID" value="KIG18176.1"/>
    <property type="molecule type" value="Genomic_DNA"/>
</dbReference>
<keyword evidence="4" id="KW-0862">Zinc</keyword>
<feature type="binding site" evidence="4">
    <location>
        <position position="349"/>
    </location>
    <ligand>
        <name>Zn(2+)</name>
        <dbReference type="ChEBI" id="CHEBI:29105"/>
    </ligand>
</feature>
<proteinExistence type="inferred from homology"/>
<dbReference type="UniPathway" id="UPA00392"/>
<dbReference type="GO" id="GO:0046872">
    <property type="term" value="F:metal ion binding"/>
    <property type="evidence" value="ECO:0007669"/>
    <property type="project" value="UniProtKB-KW"/>
</dbReference>